<dbReference type="Proteomes" id="UP000721954">
    <property type="component" value="Unassembled WGS sequence"/>
</dbReference>
<gene>
    <name evidence="2" type="ORF">JW613_28670</name>
</gene>
<dbReference type="EMBL" id="JAFFZM010000021">
    <property type="protein sequence ID" value="MBO8202233.1"/>
    <property type="molecule type" value="Genomic_DNA"/>
</dbReference>
<organism evidence="2 3">
    <name type="scientific">Streptomyces smyrnaeus</name>
    <dbReference type="NCBI Taxonomy" id="1387713"/>
    <lineage>
        <taxon>Bacteria</taxon>
        <taxon>Bacillati</taxon>
        <taxon>Actinomycetota</taxon>
        <taxon>Actinomycetes</taxon>
        <taxon>Kitasatosporales</taxon>
        <taxon>Streptomycetaceae</taxon>
        <taxon>Streptomyces</taxon>
    </lineage>
</organism>
<keyword evidence="1" id="KW-0812">Transmembrane</keyword>
<feature type="transmembrane region" description="Helical" evidence="1">
    <location>
        <begin position="12"/>
        <end position="32"/>
    </location>
</feature>
<keyword evidence="1" id="KW-1133">Transmembrane helix</keyword>
<accession>A0ABS3Y3L1</accession>
<reference evidence="2 3" key="1">
    <citation type="submission" date="2021-02" db="EMBL/GenBank/DDBJ databases">
        <title>Streptomyces spirodelae sp. nov., isolated from duckweed.</title>
        <authorList>
            <person name="Saimee Y."/>
            <person name="Duangmal K."/>
        </authorList>
    </citation>
    <scope>NUCLEOTIDE SEQUENCE [LARGE SCALE GENOMIC DNA]</scope>
    <source>
        <strain evidence="2 3">DSM 42105</strain>
    </source>
</reference>
<comment type="caution">
    <text evidence="2">The sequence shown here is derived from an EMBL/GenBank/DDBJ whole genome shotgun (WGS) entry which is preliminary data.</text>
</comment>
<evidence type="ECO:0000313" key="2">
    <source>
        <dbReference type="EMBL" id="MBO8202233.1"/>
    </source>
</evidence>
<dbReference type="RefSeq" id="WP_209213781.1">
    <property type="nucleotide sequence ID" value="NZ_JAFFZM010000021.1"/>
</dbReference>
<evidence type="ECO:0008006" key="4">
    <source>
        <dbReference type="Google" id="ProtNLM"/>
    </source>
</evidence>
<name>A0ABS3Y3L1_9ACTN</name>
<sequence length="234" mass="25115">MDSMLEAVGSELVSALVAAALTGLVGLARWLLARRLPARRIWRFEKAAELSTVVDTDHVDTGRYRRPVSGLGQVRALSLLVPSLHLAYRDLDLEKLHLSAHLPGSALEGYLLVLGGPKTNETAGRLLTAMADSLPFRTGSGRIVWDGTPYEGDAADGAVTRDLGLVIRAPNPFNPAARVVMLCGWSTYGTLAAARWLTTEGADRSLPADLTALVESHVLPDGHVSPPRVLRLSR</sequence>
<evidence type="ECO:0000313" key="3">
    <source>
        <dbReference type="Proteomes" id="UP000721954"/>
    </source>
</evidence>
<evidence type="ECO:0000256" key="1">
    <source>
        <dbReference type="SAM" id="Phobius"/>
    </source>
</evidence>
<keyword evidence="3" id="KW-1185">Reference proteome</keyword>
<proteinExistence type="predicted"/>
<protein>
    <recommendedName>
        <fullName evidence="4">Secreted protein</fullName>
    </recommendedName>
</protein>
<keyword evidence="1" id="KW-0472">Membrane</keyword>
<dbReference type="GeneID" id="96262601"/>